<dbReference type="InterPro" id="IPR042089">
    <property type="entry name" value="Peptidase_M13_dom_2"/>
</dbReference>
<keyword evidence="8" id="KW-0472">Membrane</keyword>
<feature type="domain" description="Peptidase M13 C-terminal" evidence="9">
    <location>
        <begin position="917"/>
        <end position="1111"/>
    </location>
</feature>
<dbReference type="Gene3D" id="3.40.390.10">
    <property type="entry name" value="Collagenase (Catalytic Domain)"/>
    <property type="match status" value="1"/>
</dbReference>
<dbReference type="Proteomes" id="UP000515154">
    <property type="component" value="Linkage group LG12"/>
</dbReference>
<keyword evidence="8" id="KW-0812">Transmembrane</keyword>
<dbReference type="KEGG" id="osn:115217952"/>
<proteinExistence type="predicted"/>
<evidence type="ECO:0000256" key="4">
    <source>
        <dbReference type="ARBA" id="ARBA00022801"/>
    </source>
</evidence>
<dbReference type="CDD" id="cd08662">
    <property type="entry name" value="M13"/>
    <property type="match status" value="1"/>
</dbReference>
<dbReference type="Pfam" id="PF05649">
    <property type="entry name" value="Peptidase_M13_N"/>
    <property type="match status" value="1"/>
</dbReference>
<dbReference type="GO" id="GO:0005886">
    <property type="term" value="C:plasma membrane"/>
    <property type="evidence" value="ECO:0007669"/>
    <property type="project" value="TreeGrafter"/>
</dbReference>
<dbReference type="PRINTS" id="PR00786">
    <property type="entry name" value="NEPRILYSIN"/>
</dbReference>
<reference evidence="12" key="1">
    <citation type="submission" date="2025-08" db="UniProtKB">
        <authorList>
            <consortium name="RefSeq"/>
        </authorList>
    </citation>
    <scope>IDENTIFICATION</scope>
</reference>
<evidence type="ECO:0000256" key="5">
    <source>
        <dbReference type="ARBA" id="ARBA00022833"/>
    </source>
</evidence>
<dbReference type="InterPro" id="IPR018497">
    <property type="entry name" value="Peptidase_M13_C"/>
</dbReference>
<comment type="cofactor">
    <cofactor evidence="1">
        <name>Zn(2+)</name>
        <dbReference type="ChEBI" id="CHEBI:29105"/>
    </cofactor>
</comment>
<dbReference type="InterPro" id="IPR000718">
    <property type="entry name" value="Peptidase_M13"/>
</dbReference>
<dbReference type="PANTHER" id="PTHR11733">
    <property type="entry name" value="ZINC METALLOPROTEASE FAMILY M13 NEPRILYSIN-RELATED"/>
    <property type="match status" value="1"/>
</dbReference>
<dbReference type="InterPro" id="IPR008753">
    <property type="entry name" value="Peptidase_M13_N"/>
</dbReference>
<dbReference type="PANTHER" id="PTHR11733:SF241">
    <property type="entry name" value="GH26575P-RELATED"/>
    <property type="match status" value="1"/>
</dbReference>
<name>A0A6P7T0I4_9MOLL</name>
<keyword evidence="6" id="KW-0482">Metalloprotease</keyword>
<feature type="region of interest" description="Disordered" evidence="7">
    <location>
        <begin position="196"/>
        <end position="217"/>
    </location>
</feature>
<evidence type="ECO:0000259" key="10">
    <source>
        <dbReference type="Pfam" id="PF05649"/>
    </source>
</evidence>
<evidence type="ECO:0000256" key="3">
    <source>
        <dbReference type="ARBA" id="ARBA00022723"/>
    </source>
</evidence>
<dbReference type="RefSeq" id="XP_029643531.2">
    <property type="nucleotide sequence ID" value="XM_029787671.2"/>
</dbReference>
<keyword evidence="3" id="KW-0479">Metal-binding</keyword>
<evidence type="ECO:0000256" key="7">
    <source>
        <dbReference type="SAM" id="MobiDB-lite"/>
    </source>
</evidence>
<dbReference type="AlphaFoldDB" id="A0A6P7T0I4"/>
<dbReference type="GO" id="GO:0016485">
    <property type="term" value="P:protein processing"/>
    <property type="evidence" value="ECO:0007669"/>
    <property type="project" value="TreeGrafter"/>
</dbReference>
<evidence type="ECO:0000256" key="2">
    <source>
        <dbReference type="ARBA" id="ARBA00022670"/>
    </source>
</evidence>
<evidence type="ECO:0000259" key="9">
    <source>
        <dbReference type="Pfam" id="PF01431"/>
    </source>
</evidence>
<evidence type="ECO:0000256" key="8">
    <source>
        <dbReference type="SAM" id="Phobius"/>
    </source>
</evidence>
<gene>
    <name evidence="12" type="primary">LOC115217952</name>
</gene>
<evidence type="ECO:0000256" key="6">
    <source>
        <dbReference type="ARBA" id="ARBA00023049"/>
    </source>
</evidence>
<evidence type="ECO:0000313" key="11">
    <source>
        <dbReference type="Proteomes" id="UP000515154"/>
    </source>
</evidence>
<dbReference type="SUPFAM" id="SSF55486">
    <property type="entry name" value="Metalloproteases ('zincins'), catalytic domain"/>
    <property type="match status" value="1"/>
</dbReference>
<accession>A0A6P7T0I4</accession>
<dbReference type="PROSITE" id="PS51885">
    <property type="entry name" value="NEPRILYSIN"/>
    <property type="match status" value="1"/>
</dbReference>
<keyword evidence="2" id="KW-0645">Protease</keyword>
<dbReference type="GO" id="GO:0004222">
    <property type="term" value="F:metalloendopeptidase activity"/>
    <property type="evidence" value="ECO:0007669"/>
    <property type="project" value="InterPro"/>
</dbReference>
<dbReference type="Gene3D" id="1.10.1380.10">
    <property type="entry name" value="Neutral endopeptidase , domain2"/>
    <property type="match status" value="1"/>
</dbReference>
<feature type="domain" description="Peptidase M13 N-terminal" evidence="10">
    <location>
        <begin position="484"/>
        <end position="858"/>
    </location>
</feature>
<dbReference type="GO" id="GO:0046872">
    <property type="term" value="F:metal ion binding"/>
    <property type="evidence" value="ECO:0007669"/>
    <property type="project" value="UniProtKB-KW"/>
</dbReference>
<keyword evidence="11" id="KW-1185">Reference proteome</keyword>
<dbReference type="Pfam" id="PF01431">
    <property type="entry name" value="Peptidase_M13"/>
    <property type="match status" value="1"/>
</dbReference>
<keyword evidence="5" id="KW-0862">Zinc</keyword>
<keyword evidence="8" id="KW-1133">Transmembrane helix</keyword>
<protein>
    <submittedName>
        <fullName evidence="12">Membrane metallo-endopeptidase-like 1 isoform X1</fullName>
    </submittedName>
</protein>
<dbReference type="InterPro" id="IPR024079">
    <property type="entry name" value="MetalloPept_cat_dom_sf"/>
</dbReference>
<evidence type="ECO:0000313" key="12">
    <source>
        <dbReference type="RefSeq" id="XP_029643531.2"/>
    </source>
</evidence>
<evidence type="ECO:0000256" key="1">
    <source>
        <dbReference type="ARBA" id="ARBA00001947"/>
    </source>
</evidence>
<feature type="compositionally biased region" description="Polar residues" evidence="7">
    <location>
        <begin position="117"/>
        <end position="150"/>
    </location>
</feature>
<sequence length="1114" mass="125906">MDINVNPQRFINYGWWATRSRREKRTIQAVIFSCIVLVALIFSLTVSYEELDTKKKNDFEDPDSFSAKSRNLIMNAYFENRWKSKFPSENENEVPIMRTTSEKLFTVHKIPPFEEGSQGNTIHKSKFPQQKPNGRPISTSKTLSDSTPNISLMPTQSKQLLFTLTTPYLQSTSIPHSMKQPVFSSVITDTTIPTTTTTTSITIPPPPPTTTTTTTTTTITIPSPPTTAAVTTTITTPITTTIASTSTFLSTLMVSPPKSIISTSSLSLVTSIFKLTPIQQSKPVFSTSSPEQLPVNSILTPVSDSSATITTPSISGDTERNRNNSYQKRIDMDHISSQSLNLTAILNISQISGKKFNESFDFIEGKSTFPSVPKSVFTTESNLNYSNFFLGEESSTSNIAKSTLAELNNTADQQQNNSLNFMNSYLNISETTNNLQYLTNPSEMTSTSLIQTTNAPLNNECVEDECLIVAKSFKLSIDENTAACDDFYQYICGNWEQTTISPPIPLGISGVVLTDRIKNDIKDLLMQDALQYDSKAEKNVKTLYKSCVFSEKYGKNSLVFIQRTLSALTSIAQTKKHNSKKPDLNRLVTELIPLYSNYLLPIGVVKDQKSVSNNVLHVGILPLQLVSKENYDSKLPYFAAFKRLLTEIANEMQVQSIVNKVIGLELLLSQITPSVPTDVQQKYNPIPISELEEYSQLSWRKIFQAALNLTGKNVTIRDDEVVVVESPEYIKNLLEVFKNTEEHDLIDFVLMRFVMSKIDAMPDPFYKMYQDYKHVTSGISADNRPLSCVLFVGNLVPGVISKIYARRYFSDADKYKNIHVPKMIHAAVIKMVSHIHWMDQVTKWEALKKLYSMLQMIGSDENLSADPFIEQFQFNENFMSNLFTIDKYKFIQTFSKLREINSRGRWLLDSHPFEIKALYTPEQNSIYIPAVMFQLPLFHDDLPLAMQFGALGSVVGHAYIHSLDLQGSQFDDNGNMKNWWSEQTKRNFLTEAESLNSDPIKELLPQDILESSADIGGLKIALQAYHKMMQEFNLEPLRLPGMNFTSQQLFFVSYAHAWCNKQMMQNAMDSKYTKSNMSGKSRVIVTLQNTEEFAMAFHCKPTDFMNPERKTTLW</sequence>
<keyword evidence="4" id="KW-0378">Hydrolase</keyword>
<feature type="region of interest" description="Disordered" evidence="7">
    <location>
        <begin position="115"/>
        <end position="150"/>
    </location>
</feature>
<organism evidence="11 12">
    <name type="scientific">Octopus sinensis</name>
    <name type="common">East Asian common octopus</name>
    <dbReference type="NCBI Taxonomy" id="2607531"/>
    <lineage>
        <taxon>Eukaryota</taxon>
        <taxon>Metazoa</taxon>
        <taxon>Spiralia</taxon>
        <taxon>Lophotrochozoa</taxon>
        <taxon>Mollusca</taxon>
        <taxon>Cephalopoda</taxon>
        <taxon>Coleoidea</taxon>
        <taxon>Octopodiformes</taxon>
        <taxon>Octopoda</taxon>
        <taxon>Incirrata</taxon>
        <taxon>Octopodidae</taxon>
        <taxon>Octopus</taxon>
    </lineage>
</organism>
<feature type="transmembrane region" description="Helical" evidence="8">
    <location>
        <begin position="29"/>
        <end position="48"/>
    </location>
</feature>